<sequence length="91" mass="9805">MYDWSISLACPSPSLSPSPSLHLLLLLILPVLLIIIVIVALSQSHAGAQLWLRGTREILKSSISCTTMSLLGSAGSLSLTWGQEDNEMKQT</sequence>
<evidence type="ECO:0000313" key="2">
    <source>
        <dbReference type="EMBL" id="KAF3855094.1"/>
    </source>
</evidence>
<dbReference type="Proteomes" id="UP000518266">
    <property type="component" value="Unassembled WGS sequence"/>
</dbReference>
<gene>
    <name evidence="2" type="ORF">F7725_023149</name>
</gene>
<evidence type="ECO:0000256" key="1">
    <source>
        <dbReference type="SAM" id="Phobius"/>
    </source>
</evidence>
<dbReference type="AlphaFoldDB" id="A0A7J5YZV9"/>
<comment type="caution">
    <text evidence="2">The sequence shown here is derived from an EMBL/GenBank/DDBJ whole genome shotgun (WGS) entry which is preliminary data.</text>
</comment>
<name>A0A7J5YZV9_DISMA</name>
<keyword evidence="1" id="KW-0812">Transmembrane</keyword>
<organism evidence="2 3">
    <name type="scientific">Dissostichus mawsoni</name>
    <name type="common">Antarctic cod</name>
    <dbReference type="NCBI Taxonomy" id="36200"/>
    <lineage>
        <taxon>Eukaryota</taxon>
        <taxon>Metazoa</taxon>
        <taxon>Chordata</taxon>
        <taxon>Craniata</taxon>
        <taxon>Vertebrata</taxon>
        <taxon>Euteleostomi</taxon>
        <taxon>Actinopterygii</taxon>
        <taxon>Neopterygii</taxon>
        <taxon>Teleostei</taxon>
        <taxon>Neoteleostei</taxon>
        <taxon>Acanthomorphata</taxon>
        <taxon>Eupercaria</taxon>
        <taxon>Perciformes</taxon>
        <taxon>Notothenioidei</taxon>
        <taxon>Nototheniidae</taxon>
        <taxon>Dissostichus</taxon>
    </lineage>
</organism>
<keyword evidence="3" id="KW-1185">Reference proteome</keyword>
<protein>
    <submittedName>
        <fullName evidence="2">Uncharacterized protein</fullName>
    </submittedName>
</protein>
<dbReference type="EMBL" id="JAAKFY010000007">
    <property type="protein sequence ID" value="KAF3855094.1"/>
    <property type="molecule type" value="Genomic_DNA"/>
</dbReference>
<feature type="transmembrane region" description="Helical" evidence="1">
    <location>
        <begin position="20"/>
        <end position="41"/>
    </location>
</feature>
<keyword evidence="1" id="KW-1133">Transmembrane helix</keyword>
<proteinExistence type="predicted"/>
<accession>A0A7J5YZV9</accession>
<reference evidence="2 3" key="1">
    <citation type="submission" date="2020-03" db="EMBL/GenBank/DDBJ databases">
        <title>Dissostichus mawsoni Genome sequencing and assembly.</title>
        <authorList>
            <person name="Park H."/>
        </authorList>
    </citation>
    <scope>NUCLEOTIDE SEQUENCE [LARGE SCALE GENOMIC DNA]</scope>
    <source>
        <strain evidence="2">DM0001</strain>
        <tissue evidence="2">Muscle</tissue>
    </source>
</reference>
<evidence type="ECO:0000313" key="3">
    <source>
        <dbReference type="Proteomes" id="UP000518266"/>
    </source>
</evidence>
<keyword evidence="1" id="KW-0472">Membrane</keyword>